<dbReference type="SUPFAM" id="SSF50630">
    <property type="entry name" value="Acid proteases"/>
    <property type="match status" value="1"/>
</dbReference>
<evidence type="ECO:0000313" key="2">
    <source>
        <dbReference type="Proteomes" id="UP000229506"/>
    </source>
</evidence>
<evidence type="ECO:0000313" key="1">
    <source>
        <dbReference type="EMBL" id="PIZ67641.1"/>
    </source>
</evidence>
<accession>A0A2M7U8S7</accession>
<organism evidence="1 2">
    <name type="scientific">Candidatus Roizmanbacteria bacterium CG_4_10_14_0_2_um_filter_33_96</name>
    <dbReference type="NCBI Taxonomy" id="1974821"/>
    <lineage>
        <taxon>Bacteria</taxon>
        <taxon>Candidatus Roizmaniibacteriota</taxon>
    </lineage>
</organism>
<dbReference type="EMBL" id="PFOF01000045">
    <property type="protein sequence ID" value="PIZ67641.1"/>
    <property type="molecule type" value="Genomic_DNA"/>
</dbReference>
<dbReference type="Proteomes" id="UP000229506">
    <property type="component" value="Unassembled WGS sequence"/>
</dbReference>
<name>A0A2M7U8S7_9BACT</name>
<protein>
    <recommendedName>
        <fullName evidence="3">Peptidase A2 domain-containing protein</fullName>
    </recommendedName>
</protein>
<comment type="caution">
    <text evidence="1">The sequence shown here is derived from an EMBL/GenBank/DDBJ whole genome shotgun (WGS) entry which is preliminary data.</text>
</comment>
<proteinExistence type="predicted"/>
<reference evidence="2" key="1">
    <citation type="submission" date="2017-09" db="EMBL/GenBank/DDBJ databases">
        <title>Depth-based differentiation of microbial function through sediment-hosted aquifers and enrichment of novel symbionts in the deep terrestrial subsurface.</title>
        <authorList>
            <person name="Probst A.J."/>
            <person name="Ladd B."/>
            <person name="Jarett J.K."/>
            <person name="Geller-Mcgrath D.E."/>
            <person name="Sieber C.M.K."/>
            <person name="Emerson J.B."/>
            <person name="Anantharaman K."/>
            <person name="Thomas B.C."/>
            <person name="Malmstrom R."/>
            <person name="Stieglmeier M."/>
            <person name="Klingl A."/>
            <person name="Woyke T."/>
            <person name="Ryan C.M."/>
            <person name="Banfield J.F."/>
        </authorList>
    </citation>
    <scope>NUCLEOTIDE SEQUENCE [LARGE SCALE GENOMIC DNA]</scope>
</reference>
<dbReference type="InterPro" id="IPR021109">
    <property type="entry name" value="Peptidase_aspartic_dom_sf"/>
</dbReference>
<sequence>MPPKKSEEFNYTPRIVIGNDEKVLKIVDYPILRVRIKYKHTLTSTPVECLVDSGSVINLFPASWGVLLKIPIKSGQLQKIYGIGGVSIESYRHDVHFYIIDSKINFRTYAYFSEKQNTPLLGRYGFFDMFKNVSFNQDRGSFTLTK</sequence>
<dbReference type="AlphaFoldDB" id="A0A2M7U8S7"/>
<gene>
    <name evidence="1" type="ORF">COY12_01505</name>
</gene>
<evidence type="ECO:0008006" key="3">
    <source>
        <dbReference type="Google" id="ProtNLM"/>
    </source>
</evidence>